<reference evidence="4" key="1">
    <citation type="journal article" date="2016" name="Nat. Genet.">
        <title>A high-quality carrot genome assembly provides new insights into carotenoid accumulation and asterid genome evolution.</title>
        <authorList>
            <person name="Iorizzo M."/>
            <person name="Ellison S."/>
            <person name="Senalik D."/>
            <person name="Zeng P."/>
            <person name="Satapoomin P."/>
            <person name="Huang J."/>
            <person name="Bowman M."/>
            <person name="Iovene M."/>
            <person name="Sanseverino W."/>
            <person name="Cavagnaro P."/>
            <person name="Yildiz M."/>
            <person name="Macko-Podgorni A."/>
            <person name="Moranska E."/>
            <person name="Grzebelus E."/>
            <person name="Grzebelus D."/>
            <person name="Ashrafi H."/>
            <person name="Zheng Z."/>
            <person name="Cheng S."/>
            <person name="Spooner D."/>
            <person name="Van Deynze A."/>
            <person name="Simon P."/>
        </authorList>
    </citation>
    <scope>NUCLEOTIDE SEQUENCE</scope>
    <source>
        <tissue evidence="4">Leaf</tissue>
    </source>
</reference>
<dbReference type="AlphaFoldDB" id="A0AAF0XK37"/>
<dbReference type="PANTHER" id="PTHR46502">
    <property type="entry name" value="C2 DOMAIN-CONTAINING"/>
    <property type="match status" value="1"/>
</dbReference>
<keyword evidence="5" id="KW-1185">Reference proteome</keyword>
<gene>
    <name evidence="4" type="ORF">DCAR_0728935</name>
</gene>
<feature type="domain" description="C2" evidence="3">
    <location>
        <begin position="1"/>
        <end position="107"/>
    </location>
</feature>
<keyword evidence="2" id="KW-0106">Calcium</keyword>
<evidence type="ECO:0000259" key="3">
    <source>
        <dbReference type="PROSITE" id="PS50004"/>
    </source>
</evidence>
<name>A0AAF0XK37_DAUCS</name>
<dbReference type="Pfam" id="PF00168">
    <property type="entry name" value="C2"/>
    <property type="match status" value="1"/>
</dbReference>
<dbReference type="InterPro" id="IPR000008">
    <property type="entry name" value="C2_dom"/>
</dbReference>
<dbReference type="PANTHER" id="PTHR46502:SF14">
    <property type="entry name" value="CALCIUM-DEPENDENT LIPID-BINDING (CALB DOMAIN) FAMILY PROTEIN"/>
    <property type="match status" value="1"/>
</dbReference>
<proteinExistence type="predicted"/>
<evidence type="ECO:0000313" key="4">
    <source>
        <dbReference type="EMBL" id="WOH09478.1"/>
    </source>
</evidence>
<dbReference type="PROSITE" id="PS50004">
    <property type="entry name" value="C2"/>
    <property type="match status" value="1"/>
</dbReference>
<accession>A0AAF0XK37</accession>
<reference evidence="4" key="2">
    <citation type="submission" date="2022-03" db="EMBL/GenBank/DDBJ databases">
        <title>Draft title - Genomic analysis of global carrot germplasm unveils the trajectory of domestication and the origin of high carotenoid orange carrot.</title>
        <authorList>
            <person name="Iorizzo M."/>
            <person name="Ellison S."/>
            <person name="Senalik D."/>
            <person name="Macko-Podgorni A."/>
            <person name="Grzebelus D."/>
            <person name="Bostan H."/>
            <person name="Rolling W."/>
            <person name="Curaba J."/>
            <person name="Simon P."/>
        </authorList>
    </citation>
    <scope>NUCLEOTIDE SEQUENCE</scope>
    <source>
        <tissue evidence="4">Leaf</tissue>
    </source>
</reference>
<sequence>MKEAILEILLVSAKGLKRTNLVGKHSYFVIIECGTKVGTSKISKANHKEILWNGKFLFVFPTSEWQNITHLKLKIIEAEYFTDGRFVGETIINLKGLMVEGNDKGVIELKPTPYNVVLEDDSYKGEIKLGLKFIKNGDCETKRRESAAEGENSGSICNTIMKVWSMTWCSILYFCRKTSYDYKQKEN</sequence>
<evidence type="ECO:0000256" key="1">
    <source>
        <dbReference type="ARBA" id="ARBA00022723"/>
    </source>
</evidence>
<dbReference type="Proteomes" id="UP000077755">
    <property type="component" value="Chromosome 7"/>
</dbReference>
<organism evidence="4 5">
    <name type="scientific">Daucus carota subsp. sativus</name>
    <name type="common">Carrot</name>
    <dbReference type="NCBI Taxonomy" id="79200"/>
    <lineage>
        <taxon>Eukaryota</taxon>
        <taxon>Viridiplantae</taxon>
        <taxon>Streptophyta</taxon>
        <taxon>Embryophyta</taxon>
        <taxon>Tracheophyta</taxon>
        <taxon>Spermatophyta</taxon>
        <taxon>Magnoliopsida</taxon>
        <taxon>eudicotyledons</taxon>
        <taxon>Gunneridae</taxon>
        <taxon>Pentapetalae</taxon>
        <taxon>asterids</taxon>
        <taxon>campanulids</taxon>
        <taxon>Apiales</taxon>
        <taxon>Apiaceae</taxon>
        <taxon>Apioideae</taxon>
        <taxon>Scandiceae</taxon>
        <taxon>Daucinae</taxon>
        <taxon>Daucus</taxon>
        <taxon>Daucus sect. Daucus</taxon>
    </lineage>
</organism>
<protein>
    <recommendedName>
        <fullName evidence="3">C2 domain-containing protein</fullName>
    </recommendedName>
</protein>
<dbReference type="EMBL" id="CP093349">
    <property type="protein sequence ID" value="WOH09478.1"/>
    <property type="molecule type" value="Genomic_DNA"/>
</dbReference>
<dbReference type="InterPro" id="IPR035892">
    <property type="entry name" value="C2_domain_sf"/>
</dbReference>
<evidence type="ECO:0000256" key="2">
    <source>
        <dbReference type="ARBA" id="ARBA00022837"/>
    </source>
</evidence>
<keyword evidence="1" id="KW-0479">Metal-binding</keyword>
<evidence type="ECO:0000313" key="5">
    <source>
        <dbReference type="Proteomes" id="UP000077755"/>
    </source>
</evidence>
<dbReference type="Gene3D" id="2.60.40.150">
    <property type="entry name" value="C2 domain"/>
    <property type="match status" value="1"/>
</dbReference>
<dbReference type="SUPFAM" id="SSF49562">
    <property type="entry name" value="C2 domain (Calcium/lipid-binding domain, CaLB)"/>
    <property type="match status" value="1"/>
</dbReference>
<dbReference type="GO" id="GO:0046872">
    <property type="term" value="F:metal ion binding"/>
    <property type="evidence" value="ECO:0007669"/>
    <property type="project" value="UniProtKB-KW"/>
</dbReference>